<keyword evidence="2" id="KW-1185">Reference proteome</keyword>
<sequence>MHLPSSKDLRFPQELIESFIDHLAATPTIGHDSTSNNVDTESRKALLQCLLVARSFHHRPRHHLFSEVTVVNRTKLSRRFSTFRGLLHDVSPSIPSLASAITSIRLIQSYNDLSEEPLDSGDMTAIMRRLHGPDYGVRKFSLALDGLPWIDLPADFQDALQALCHSSHLKDLQLKQLYDPPMSLFTNTFLENLSLRACRSRMSWESPPEVDDKLVPNDEGDFPRLYSFDTDFTYLFPKREYTLNPSNPALTPHLFSQLQHLSTVSESHSYRTSFQLTEGILSVASNSIQTLEMHVRCGLSASPVQGLVMLVSNPMPHLSMVNLLISDIRTMGVPPVSKQLATVAFILAALPPSMPSLRSITVELNFKIGKEQSWDVVIDPTGLWKTLEADYAT</sequence>
<dbReference type="AlphaFoldDB" id="A0A9W8JNP1"/>
<dbReference type="Proteomes" id="UP001148786">
    <property type="component" value="Unassembled WGS sequence"/>
</dbReference>
<reference evidence="1" key="1">
    <citation type="submission" date="2022-07" db="EMBL/GenBank/DDBJ databases">
        <title>Genome Sequence of Agrocybe chaxingu.</title>
        <authorList>
            <person name="Buettner E."/>
        </authorList>
    </citation>
    <scope>NUCLEOTIDE SEQUENCE</scope>
    <source>
        <strain evidence="1">MP-N11</strain>
    </source>
</reference>
<comment type="caution">
    <text evidence="1">The sequence shown here is derived from an EMBL/GenBank/DDBJ whole genome shotgun (WGS) entry which is preliminary data.</text>
</comment>
<dbReference type="EMBL" id="JANKHO010002654">
    <property type="protein sequence ID" value="KAJ3490130.1"/>
    <property type="molecule type" value="Genomic_DNA"/>
</dbReference>
<dbReference type="OrthoDB" id="2788229at2759"/>
<name>A0A9W8JNP1_9AGAR</name>
<protein>
    <submittedName>
        <fullName evidence="1">Uncharacterized protein</fullName>
    </submittedName>
</protein>
<organism evidence="1 2">
    <name type="scientific">Agrocybe chaxingu</name>
    <dbReference type="NCBI Taxonomy" id="84603"/>
    <lineage>
        <taxon>Eukaryota</taxon>
        <taxon>Fungi</taxon>
        <taxon>Dikarya</taxon>
        <taxon>Basidiomycota</taxon>
        <taxon>Agaricomycotina</taxon>
        <taxon>Agaricomycetes</taxon>
        <taxon>Agaricomycetidae</taxon>
        <taxon>Agaricales</taxon>
        <taxon>Agaricineae</taxon>
        <taxon>Strophariaceae</taxon>
        <taxon>Agrocybe</taxon>
    </lineage>
</organism>
<gene>
    <name evidence="1" type="ORF">NLJ89_g11463</name>
</gene>
<proteinExistence type="predicted"/>
<evidence type="ECO:0000313" key="2">
    <source>
        <dbReference type="Proteomes" id="UP001148786"/>
    </source>
</evidence>
<accession>A0A9W8JNP1</accession>
<evidence type="ECO:0000313" key="1">
    <source>
        <dbReference type="EMBL" id="KAJ3490130.1"/>
    </source>
</evidence>